<dbReference type="PROSITE" id="PS51257">
    <property type="entry name" value="PROKAR_LIPOPROTEIN"/>
    <property type="match status" value="1"/>
</dbReference>
<keyword evidence="2" id="KW-0732">Signal</keyword>
<reference evidence="3 4" key="1">
    <citation type="submission" date="2024-04" db="EMBL/GenBank/DDBJ databases">
        <title>Aurantiacibacter sp. DGU6 16S ribosomal RNA gene Genome sequencing and assembly.</title>
        <authorList>
            <person name="Park S."/>
        </authorList>
    </citation>
    <scope>NUCLEOTIDE SEQUENCE [LARGE SCALE GENOMIC DNA]</scope>
    <source>
        <strain evidence="3 4">DGU6</strain>
    </source>
</reference>
<organism evidence="3 4">
    <name type="scientific">Aurantiacibacter gilvus</name>
    <dbReference type="NCBI Taxonomy" id="3139141"/>
    <lineage>
        <taxon>Bacteria</taxon>
        <taxon>Pseudomonadati</taxon>
        <taxon>Pseudomonadota</taxon>
        <taxon>Alphaproteobacteria</taxon>
        <taxon>Sphingomonadales</taxon>
        <taxon>Erythrobacteraceae</taxon>
        <taxon>Aurantiacibacter</taxon>
    </lineage>
</organism>
<feature type="signal peptide" evidence="2">
    <location>
        <begin position="1"/>
        <end position="23"/>
    </location>
</feature>
<sequence length="80" mass="8384">MKITTLARTLLPFGAALALVACAEEEETTYEADTEDLSGGELQVADPAAEGVEVDLPETPMTNASQEEIEAAAEEDEAAE</sequence>
<dbReference type="Proteomes" id="UP001497045">
    <property type="component" value="Unassembled WGS sequence"/>
</dbReference>
<proteinExistence type="predicted"/>
<gene>
    <name evidence="3" type="ORF">AAEO60_15570</name>
</gene>
<evidence type="ECO:0000313" key="3">
    <source>
        <dbReference type="EMBL" id="MEL1252096.1"/>
    </source>
</evidence>
<accession>A0ABU9II69</accession>
<dbReference type="EMBL" id="JBBYHV010000002">
    <property type="protein sequence ID" value="MEL1252096.1"/>
    <property type="molecule type" value="Genomic_DNA"/>
</dbReference>
<feature type="chain" id="PRO_5046552922" description="Secreted protein" evidence="2">
    <location>
        <begin position="24"/>
        <end position="80"/>
    </location>
</feature>
<keyword evidence="4" id="KW-1185">Reference proteome</keyword>
<evidence type="ECO:0008006" key="5">
    <source>
        <dbReference type="Google" id="ProtNLM"/>
    </source>
</evidence>
<feature type="region of interest" description="Disordered" evidence="1">
    <location>
        <begin position="55"/>
        <end position="80"/>
    </location>
</feature>
<dbReference type="RefSeq" id="WP_341674631.1">
    <property type="nucleotide sequence ID" value="NZ_JBBYHV010000002.1"/>
</dbReference>
<evidence type="ECO:0000256" key="1">
    <source>
        <dbReference type="SAM" id="MobiDB-lite"/>
    </source>
</evidence>
<feature type="compositionally biased region" description="Acidic residues" evidence="1">
    <location>
        <begin position="67"/>
        <end position="80"/>
    </location>
</feature>
<evidence type="ECO:0000313" key="4">
    <source>
        <dbReference type="Proteomes" id="UP001497045"/>
    </source>
</evidence>
<name>A0ABU9II69_9SPHN</name>
<comment type="caution">
    <text evidence="3">The sequence shown here is derived from an EMBL/GenBank/DDBJ whole genome shotgun (WGS) entry which is preliminary data.</text>
</comment>
<evidence type="ECO:0000256" key="2">
    <source>
        <dbReference type="SAM" id="SignalP"/>
    </source>
</evidence>
<protein>
    <recommendedName>
        <fullName evidence="5">Secreted protein</fullName>
    </recommendedName>
</protein>